<dbReference type="Ensembl" id="ENSBMST00010020343.1">
    <property type="protein sequence ID" value="ENSBMSP00010018405.1"/>
    <property type="gene ID" value="ENSBMSG00010013362.1"/>
</dbReference>
<organism evidence="2">
    <name type="scientific">Balaenoptera musculus</name>
    <name type="common">Blue whale</name>
    <dbReference type="NCBI Taxonomy" id="9771"/>
    <lineage>
        <taxon>Eukaryota</taxon>
        <taxon>Metazoa</taxon>
        <taxon>Chordata</taxon>
        <taxon>Craniata</taxon>
        <taxon>Vertebrata</taxon>
        <taxon>Euteleostomi</taxon>
        <taxon>Mammalia</taxon>
        <taxon>Eutheria</taxon>
        <taxon>Laurasiatheria</taxon>
        <taxon>Artiodactyla</taxon>
        <taxon>Whippomorpha</taxon>
        <taxon>Cetacea</taxon>
        <taxon>Mysticeti</taxon>
        <taxon>Balaenopteridae</taxon>
        <taxon>Balaenoptera</taxon>
    </lineage>
</organism>
<feature type="compositionally biased region" description="Polar residues" evidence="1">
    <location>
        <begin position="83"/>
        <end position="93"/>
    </location>
</feature>
<sequence>QVLWLCCKRWGSCLVANSLPRLANLSKPFLHTPPPRAPHQYAWRNLPTTSQRSNRDLLCFPLQLCTHQSQVQRSLRASRSDSNRVSTSPSRTGPFTFRMMERLVSSMNSTPPQAPASSSLQLTCVHCPCEPVLPSTLVTWGKEAGIRSGPPGSPTPSSLIRALKPGLPPHPGKLDGLHTARIHDGGAAPVGRRGVTCFGETIYKAS</sequence>
<dbReference type="AlphaFoldDB" id="A0A8C0DBK2"/>
<proteinExistence type="predicted"/>
<feature type="region of interest" description="Disordered" evidence="1">
    <location>
        <begin position="73"/>
        <end position="94"/>
    </location>
</feature>
<evidence type="ECO:0000256" key="1">
    <source>
        <dbReference type="SAM" id="MobiDB-lite"/>
    </source>
</evidence>
<evidence type="ECO:0000313" key="2">
    <source>
        <dbReference type="Ensembl" id="ENSBMSP00010018405.1"/>
    </source>
</evidence>
<name>A0A8C0DBK2_BALMU</name>
<dbReference type="GeneTree" id="ENSGT00960000190059"/>
<accession>A0A8C0DBK2</accession>
<protein>
    <submittedName>
        <fullName evidence="2">Uncharacterized protein</fullName>
    </submittedName>
</protein>
<reference evidence="2" key="1">
    <citation type="submission" date="2023-09" db="UniProtKB">
        <authorList>
            <consortium name="Ensembl"/>
        </authorList>
    </citation>
    <scope>IDENTIFICATION</scope>
</reference>